<evidence type="ECO:0000259" key="2">
    <source>
        <dbReference type="Pfam" id="PF26640"/>
    </source>
</evidence>
<comment type="caution">
    <text evidence="3">The sequence shown here is derived from an EMBL/GenBank/DDBJ whole genome shotgun (WGS) entry which is preliminary data.</text>
</comment>
<dbReference type="PANTHER" id="PTHR10622">
    <property type="entry name" value="HET DOMAIN-CONTAINING PROTEIN"/>
    <property type="match status" value="1"/>
</dbReference>
<dbReference type="EMBL" id="JAVRQU010000004">
    <property type="protein sequence ID" value="KAK5703799.1"/>
    <property type="molecule type" value="Genomic_DNA"/>
</dbReference>
<dbReference type="InterPro" id="IPR058525">
    <property type="entry name" value="DUF8212"/>
</dbReference>
<dbReference type="Pfam" id="PF06985">
    <property type="entry name" value="HET"/>
    <property type="match status" value="1"/>
</dbReference>
<evidence type="ECO:0000259" key="1">
    <source>
        <dbReference type="Pfam" id="PF06985"/>
    </source>
</evidence>
<feature type="domain" description="DUF8212" evidence="2">
    <location>
        <begin position="244"/>
        <end position="318"/>
    </location>
</feature>
<evidence type="ECO:0008006" key="5">
    <source>
        <dbReference type="Google" id="ProtNLM"/>
    </source>
</evidence>
<dbReference type="PANTHER" id="PTHR10622:SF10">
    <property type="entry name" value="HET DOMAIN-CONTAINING PROTEIN"/>
    <property type="match status" value="1"/>
</dbReference>
<dbReference type="AlphaFoldDB" id="A0AAN8A442"/>
<feature type="domain" description="Heterokaryon incompatibility" evidence="1">
    <location>
        <begin position="23"/>
        <end position="118"/>
    </location>
</feature>
<dbReference type="InterPro" id="IPR010730">
    <property type="entry name" value="HET"/>
</dbReference>
<sequence>MRLINTDTLMLQEFIDADSAPKYAILSHRWGDEEVSYKAWRKGRCKVNSKGYVKILDACAFAHERCQAWLWVDTCCIDKESSQDLSEAINSMWYYYESAVECYTYLADITANDPTVSLEQLSQSDLFNRGWTLQELIAPKRVIFVSSSWEIIGLKYPLNHRASEVHNTESPAISTRSLMNEIHAITKIPIDVFADPEHRFMYSVAQRMSWMGRRKTTRIEDMAYCLLGLFDINMSLLYGEREGAFLRLQREIFARTEDETILAWACYAGASTRECEVAGSNSVQVGSQAATTGTEGGILASSPHCFGPSGKTRGTRCNASPLIFTSSGVQLTVNRSSQSRGNVSTETPKWAFLLLDAVLGDEHDRVHENPMDTEQACVYLKELPCGHYGRIPRSSDYSALAWQPFDEGKVLLIHYSKQEARRHCSRHGEPKRIYPSGHLF</sequence>
<gene>
    <name evidence="3" type="ORF">LTR97_002812</name>
</gene>
<accession>A0AAN8A442</accession>
<dbReference type="Proteomes" id="UP001310594">
    <property type="component" value="Unassembled WGS sequence"/>
</dbReference>
<evidence type="ECO:0000313" key="4">
    <source>
        <dbReference type="Proteomes" id="UP001310594"/>
    </source>
</evidence>
<dbReference type="Pfam" id="PF26640">
    <property type="entry name" value="DUF8212"/>
    <property type="match status" value="1"/>
</dbReference>
<evidence type="ECO:0000313" key="3">
    <source>
        <dbReference type="EMBL" id="KAK5703799.1"/>
    </source>
</evidence>
<protein>
    <recommendedName>
        <fullName evidence="5">Heterokaryon incompatibility domain-containing protein</fullName>
    </recommendedName>
</protein>
<organism evidence="3 4">
    <name type="scientific">Elasticomyces elasticus</name>
    <dbReference type="NCBI Taxonomy" id="574655"/>
    <lineage>
        <taxon>Eukaryota</taxon>
        <taxon>Fungi</taxon>
        <taxon>Dikarya</taxon>
        <taxon>Ascomycota</taxon>
        <taxon>Pezizomycotina</taxon>
        <taxon>Dothideomycetes</taxon>
        <taxon>Dothideomycetidae</taxon>
        <taxon>Mycosphaerellales</taxon>
        <taxon>Teratosphaeriaceae</taxon>
        <taxon>Elasticomyces</taxon>
    </lineage>
</organism>
<reference evidence="3" key="1">
    <citation type="submission" date="2023-08" db="EMBL/GenBank/DDBJ databases">
        <title>Black Yeasts Isolated from many extreme environments.</title>
        <authorList>
            <person name="Coleine C."/>
            <person name="Stajich J.E."/>
            <person name="Selbmann L."/>
        </authorList>
    </citation>
    <scope>NUCLEOTIDE SEQUENCE</scope>
    <source>
        <strain evidence="3">CCFEE 5810</strain>
    </source>
</reference>
<name>A0AAN8A442_9PEZI</name>
<proteinExistence type="predicted"/>